<feature type="compositionally biased region" description="Basic and acidic residues" evidence="1">
    <location>
        <begin position="394"/>
        <end position="408"/>
    </location>
</feature>
<evidence type="ECO:0000313" key="3">
    <source>
        <dbReference type="Proteomes" id="UP000799302"/>
    </source>
</evidence>
<keyword evidence="3" id="KW-1185">Reference proteome</keyword>
<feature type="compositionally biased region" description="Polar residues" evidence="1">
    <location>
        <begin position="351"/>
        <end position="360"/>
    </location>
</feature>
<dbReference type="EMBL" id="MU004240">
    <property type="protein sequence ID" value="KAF2665788.1"/>
    <property type="molecule type" value="Genomic_DNA"/>
</dbReference>
<evidence type="ECO:0000256" key="1">
    <source>
        <dbReference type="SAM" id="MobiDB-lite"/>
    </source>
</evidence>
<proteinExistence type="predicted"/>
<feature type="region of interest" description="Disordered" evidence="1">
    <location>
        <begin position="216"/>
        <end position="306"/>
    </location>
</feature>
<feature type="compositionally biased region" description="Low complexity" evidence="1">
    <location>
        <begin position="223"/>
        <end position="244"/>
    </location>
</feature>
<accession>A0A6A6U3T6</accession>
<protein>
    <submittedName>
        <fullName evidence="2">Uncharacterized protein</fullName>
    </submittedName>
</protein>
<name>A0A6A6U3T6_9PEZI</name>
<dbReference type="AlphaFoldDB" id="A0A6A6U3T6"/>
<feature type="region of interest" description="Disordered" evidence="1">
    <location>
        <begin position="319"/>
        <end position="415"/>
    </location>
</feature>
<dbReference type="Proteomes" id="UP000799302">
    <property type="component" value="Unassembled WGS sequence"/>
</dbReference>
<sequence>MATCLVWAGIFHCEQKCIKIQASYPRARIANWLPCSGESHGKFKGNIIEWCKHMNPNANTKDTPESKRICGQLQILSGMPLGQKVENPQYILQHESCHENHLARPPGFVGSKKDEHDVKYQMRVGYGCILYMLEKDMFQLYALGDIPIVLNAQRRSQYHILSSVVENDTKMDIVTYTQGSHLALADEICRTEYEEWHAQWYDEQRAKLNAGQATDIAEGSGDGVQASGSGVQASGSGVQASGSSIQAPQHLENRQGGYGAQGTRHTQSTAYGQDAPQHVDDWQGGYGAQGTRHTQSTGYGQDAPQHVDNWQRAPEYGAQGTRHTQRAGYGQDDPQHVDDWQKAPGYGAQGTRHTQSTQYGQDAPQHVDNWLGTPAGHSTQSGQAREAKKRRVREKSAQSEESTGSRRSERPRRLR</sequence>
<organism evidence="2 3">
    <name type="scientific">Microthyrium microscopicum</name>
    <dbReference type="NCBI Taxonomy" id="703497"/>
    <lineage>
        <taxon>Eukaryota</taxon>
        <taxon>Fungi</taxon>
        <taxon>Dikarya</taxon>
        <taxon>Ascomycota</taxon>
        <taxon>Pezizomycotina</taxon>
        <taxon>Dothideomycetes</taxon>
        <taxon>Dothideomycetes incertae sedis</taxon>
        <taxon>Microthyriales</taxon>
        <taxon>Microthyriaceae</taxon>
        <taxon>Microthyrium</taxon>
    </lineage>
</organism>
<evidence type="ECO:0000313" key="2">
    <source>
        <dbReference type="EMBL" id="KAF2665788.1"/>
    </source>
</evidence>
<gene>
    <name evidence="2" type="ORF">BT63DRAFT_459366</name>
</gene>
<reference evidence="2" key="1">
    <citation type="journal article" date="2020" name="Stud. Mycol.">
        <title>101 Dothideomycetes genomes: a test case for predicting lifestyles and emergence of pathogens.</title>
        <authorList>
            <person name="Haridas S."/>
            <person name="Albert R."/>
            <person name="Binder M."/>
            <person name="Bloem J."/>
            <person name="Labutti K."/>
            <person name="Salamov A."/>
            <person name="Andreopoulos B."/>
            <person name="Baker S."/>
            <person name="Barry K."/>
            <person name="Bills G."/>
            <person name="Bluhm B."/>
            <person name="Cannon C."/>
            <person name="Castanera R."/>
            <person name="Culley D."/>
            <person name="Daum C."/>
            <person name="Ezra D."/>
            <person name="Gonzalez J."/>
            <person name="Henrissat B."/>
            <person name="Kuo A."/>
            <person name="Liang C."/>
            <person name="Lipzen A."/>
            <person name="Lutzoni F."/>
            <person name="Magnuson J."/>
            <person name="Mondo S."/>
            <person name="Nolan M."/>
            <person name="Ohm R."/>
            <person name="Pangilinan J."/>
            <person name="Park H.-J."/>
            <person name="Ramirez L."/>
            <person name="Alfaro M."/>
            <person name="Sun H."/>
            <person name="Tritt A."/>
            <person name="Yoshinaga Y."/>
            <person name="Zwiers L.-H."/>
            <person name="Turgeon B."/>
            <person name="Goodwin S."/>
            <person name="Spatafora J."/>
            <person name="Crous P."/>
            <person name="Grigoriev I."/>
        </authorList>
    </citation>
    <scope>NUCLEOTIDE SEQUENCE</scope>
    <source>
        <strain evidence="2">CBS 115976</strain>
    </source>
</reference>